<reference evidence="7" key="1">
    <citation type="submission" date="2020-05" db="EMBL/GenBank/DDBJ databases">
        <title>Phylogenomic resolution of chytrid fungi.</title>
        <authorList>
            <person name="Stajich J.E."/>
            <person name="Amses K."/>
            <person name="Simmons R."/>
            <person name="Seto K."/>
            <person name="Myers J."/>
            <person name="Bonds A."/>
            <person name="Quandt C.A."/>
            <person name="Barry K."/>
            <person name="Liu P."/>
            <person name="Grigoriev I."/>
            <person name="Longcore J.E."/>
            <person name="James T.Y."/>
        </authorList>
    </citation>
    <scope>NUCLEOTIDE SEQUENCE</scope>
    <source>
        <strain evidence="7">JEL0318</strain>
    </source>
</reference>
<keyword evidence="4 6" id="KW-0472">Membrane</keyword>
<gene>
    <name evidence="7" type="ORF">HK097_002847</name>
</gene>
<feature type="transmembrane region" description="Helical" evidence="6">
    <location>
        <begin position="20"/>
        <end position="38"/>
    </location>
</feature>
<protein>
    <submittedName>
        <fullName evidence="7">Uncharacterized protein</fullName>
    </submittedName>
</protein>
<feature type="transmembrane region" description="Helical" evidence="6">
    <location>
        <begin position="59"/>
        <end position="85"/>
    </location>
</feature>
<proteinExistence type="predicted"/>
<accession>A0AAD5X7R7</accession>
<evidence type="ECO:0000313" key="8">
    <source>
        <dbReference type="Proteomes" id="UP001212841"/>
    </source>
</evidence>
<dbReference type="Gene3D" id="1.20.1280.290">
    <property type="match status" value="1"/>
</dbReference>
<evidence type="ECO:0000256" key="2">
    <source>
        <dbReference type="ARBA" id="ARBA00022692"/>
    </source>
</evidence>
<comment type="subcellular location">
    <subcellularLocation>
        <location evidence="1">Membrane</location>
        <topology evidence="1">Multi-pass membrane protein</topology>
    </subcellularLocation>
</comment>
<name>A0AAD5X7R7_9FUNG</name>
<dbReference type="GO" id="GO:0016020">
    <property type="term" value="C:membrane"/>
    <property type="evidence" value="ECO:0007669"/>
    <property type="project" value="UniProtKB-SubCell"/>
</dbReference>
<evidence type="ECO:0000256" key="3">
    <source>
        <dbReference type="ARBA" id="ARBA00022989"/>
    </source>
</evidence>
<evidence type="ECO:0000256" key="5">
    <source>
        <dbReference type="SAM" id="MobiDB-lite"/>
    </source>
</evidence>
<dbReference type="SMART" id="SM00679">
    <property type="entry name" value="CTNS"/>
    <property type="match status" value="1"/>
</dbReference>
<feature type="compositionally biased region" description="Basic and acidic residues" evidence="5">
    <location>
        <begin position="145"/>
        <end position="164"/>
    </location>
</feature>
<comment type="caution">
    <text evidence="7">The sequence shown here is derived from an EMBL/GenBank/DDBJ whole genome shotgun (WGS) entry which is preliminary data.</text>
</comment>
<dbReference type="Pfam" id="PF04193">
    <property type="entry name" value="PQ-loop"/>
    <property type="match status" value="1"/>
</dbReference>
<evidence type="ECO:0000256" key="1">
    <source>
        <dbReference type="ARBA" id="ARBA00004141"/>
    </source>
</evidence>
<keyword evidence="3 6" id="KW-1133">Transmembrane helix</keyword>
<organism evidence="7 8">
    <name type="scientific">Rhizophlyctis rosea</name>
    <dbReference type="NCBI Taxonomy" id="64517"/>
    <lineage>
        <taxon>Eukaryota</taxon>
        <taxon>Fungi</taxon>
        <taxon>Fungi incertae sedis</taxon>
        <taxon>Chytridiomycota</taxon>
        <taxon>Chytridiomycota incertae sedis</taxon>
        <taxon>Chytridiomycetes</taxon>
        <taxon>Rhizophlyctidales</taxon>
        <taxon>Rhizophlyctidaceae</taxon>
        <taxon>Rhizophlyctis</taxon>
    </lineage>
</organism>
<keyword evidence="8" id="KW-1185">Reference proteome</keyword>
<sequence length="164" mass="18576">MSPQWSAFTCFENTLGLTQVTVQFFCFSFIVLFFYKYYPTNLKETPLHERDIRVSYVFVATKAVAGVFGAVAMTAAICQFFPQIVHTWRAKKVGALSIPMMMMQVPGAFIFVYSLASQPVLCLYYSRKEKREGDEDETDPLITEGGRRDGSEVERGYGTAEGRE</sequence>
<evidence type="ECO:0000256" key="6">
    <source>
        <dbReference type="SAM" id="Phobius"/>
    </source>
</evidence>
<dbReference type="AlphaFoldDB" id="A0AAD5X7R7"/>
<keyword evidence="2 6" id="KW-0812">Transmembrane</keyword>
<evidence type="ECO:0000256" key="4">
    <source>
        <dbReference type="ARBA" id="ARBA00023136"/>
    </source>
</evidence>
<dbReference type="Proteomes" id="UP001212841">
    <property type="component" value="Unassembled WGS sequence"/>
</dbReference>
<dbReference type="InterPro" id="IPR006603">
    <property type="entry name" value="PQ-loop_rpt"/>
</dbReference>
<dbReference type="EMBL" id="JADGJD010000164">
    <property type="protein sequence ID" value="KAJ3054018.1"/>
    <property type="molecule type" value="Genomic_DNA"/>
</dbReference>
<evidence type="ECO:0000313" key="7">
    <source>
        <dbReference type="EMBL" id="KAJ3054018.1"/>
    </source>
</evidence>
<feature type="region of interest" description="Disordered" evidence="5">
    <location>
        <begin position="130"/>
        <end position="164"/>
    </location>
</feature>